<feature type="signal peptide" evidence="1">
    <location>
        <begin position="1"/>
        <end position="33"/>
    </location>
</feature>
<protein>
    <submittedName>
        <fullName evidence="2">TIGR03757 family integrating conjugative element protein</fullName>
    </submittedName>
</protein>
<evidence type="ECO:0000313" key="3">
    <source>
        <dbReference type="Proteomes" id="UP000245216"/>
    </source>
</evidence>
<dbReference type="STRING" id="511.UZ73_18940"/>
<dbReference type="Proteomes" id="UP000245216">
    <property type="component" value="Unassembled WGS sequence"/>
</dbReference>
<name>A0A2U2BQ10_ALCFA</name>
<dbReference type="EMBL" id="QEXO01000001">
    <property type="protein sequence ID" value="PWE16097.1"/>
    <property type="molecule type" value="Genomic_DNA"/>
</dbReference>
<reference evidence="2 3" key="1">
    <citation type="submission" date="2018-05" db="EMBL/GenBank/DDBJ databases">
        <title>Genome Sequence of an Efficient Indole-Degrading Bacterium, Alcaligenes sp.YBY.</title>
        <authorList>
            <person name="Yang B."/>
        </authorList>
    </citation>
    <scope>NUCLEOTIDE SEQUENCE [LARGE SCALE GENOMIC DNA]</scope>
    <source>
        <strain evidence="2 3">YBY</strain>
    </source>
</reference>
<dbReference type="AlphaFoldDB" id="A0A2U2BQ10"/>
<dbReference type="RefSeq" id="WP_109088540.1">
    <property type="nucleotide sequence ID" value="NZ_QEXO01000001.1"/>
</dbReference>
<organism evidence="2 3">
    <name type="scientific">Alcaligenes faecalis</name>
    <dbReference type="NCBI Taxonomy" id="511"/>
    <lineage>
        <taxon>Bacteria</taxon>
        <taxon>Pseudomonadati</taxon>
        <taxon>Pseudomonadota</taxon>
        <taxon>Betaproteobacteria</taxon>
        <taxon>Burkholderiales</taxon>
        <taxon>Alcaligenaceae</taxon>
        <taxon>Alcaligenes</taxon>
    </lineage>
</organism>
<comment type="caution">
    <text evidence="2">The sequence shown here is derived from an EMBL/GenBank/DDBJ whole genome shotgun (WGS) entry which is preliminary data.</text>
</comment>
<dbReference type="InterPro" id="IPR011090">
    <property type="entry name" value="Integr_conj_element_PFL4709"/>
</dbReference>
<accession>A0A2U2BQ10</accession>
<dbReference type="Pfam" id="PF07511">
    <property type="entry name" value="DUF1525"/>
    <property type="match status" value="1"/>
</dbReference>
<feature type="chain" id="PRO_5015433646" evidence="1">
    <location>
        <begin position="34"/>
        <end position="159"/>
    </location>
</feature>
<evidence type="ECO:0000313" key="2">
    <source>
        <dbReference type="EMBL" id="PWE16097.1"/>
    </source>
</evidence>
<sequence>MIKIRSLSKGVSRLTVCIAILTALLAFVTPATAQQLDQDLYAGVMTVEVFANTAMPVTPSTSPHYALSIYRLDAMNNLEAQMNEGMPQDEAEARLWVANNEARLRQMIQPMVASAVNGLARAQRYQIDRLPAVVINQRYVVFGYVDIDQALMAWRDSQN</sequence>
<keyword evidence="1" id="KW-0732">Signal</keyword>
<evidence type="ECO:0000256" key="1">
    <source>
        <dbReference type="SAM" id="SignalP"/>
    </source>
</evidence>
<dbReference type="NCBIfam" id="TIGR03757">
    <property type="entry name" value="conj_TIGR03757"/>
    <property type="match status" value="1"/>
</dbReference>
<proteinExistence type="predicted"/>
<reference evidence="2 3" key="2">
    <citation type="submission" date="2018-05" db="EMBL/GenBank/DDBJ databases">
        <authorList>
            <person name="Lanie J.A."/>
            <person name="Ng W.-L."/>
            <person name="Kazmierczak K.M."/>
            <person name="Andrzejewski T.M."/>
            <person name="Davidsen T.M."/>
            <person name="Wayne K.J."/>
            <person name="Tettelin H."/>
            <person name="Glass J.I."/>
            <person name="Rusch D."/>
            <person name="Podicherti R."/>
            <person name="Tsui H.-C.T."/>
            <person name="Winkler M.E."/>
        </authorList>
    </citation>
    <scope>NUCLEOTIDE SEQUENCE [LARGE SCALE GENOMIC DNA]</scope>
    <source>
        <strain evidence="2 3">YBY</strain>
    </source>
</reference>
<gene>
    <name evidence="2" type="ORF">DF183_05070</name>
</gene>